<organism evidence="1 2">
    <name type="scientific">Brachionus plicatilis</name>
    <name type="common">Marine rotifer</name>
    <name type="synonym">Brachionus muelleri</name>
    <dbReference type="NCBI Taxonomy" id="10195"/>
    <lineage>
        <taxon>Eukaryota</taxon>
        <taxon>Metazoa</taxon>
        <taxon>Spiralia</taxon>
        <taxon>Gnathifera</taxon>
        <taxon>Rotifera</taxon>
        <taxon>Eurotatoria</taxon>
        <taxon>Monogononta</taxon>
        <taxon>Pseudotrocha</taxon>
        <taxon>Ploima</taxon>
        <taxon>Brachionidae</taxon>
        <taxon>Brachionus</taxon>
    </lineage>
</organism>
<comment type="caution">
    <text evidence="1">The sequence shown here is derived from an EMBL/GenBank/DDBJ whole genome shotgun (WGS) entry which is preliminary data.</text>
</comment>
<dbReference type="EMBL" id="REGN01002835">
    <property type="protein sequence ID" value="RNA25926.1"/>
    <property type="molecule type" value="Genomic_DNA"/>
</dbReference>
<evidence type="ECO:0000313" key="2">
    <source>
        <dbReference type="Proteomes" id="UP000276133"/>
    </source>
</evidence>
<proteinExistence type="predicted"/>
<evidence type="ECO:0008006" key="3">
    <source>
        <dbReference type="Google" id="ProtNLM"/>
    </source>
</evidence>
<dbReference type="OrthoDB" id="119028at2759"/>
<dbReference type="Proteomes" id="UP000276133">
    <property type="component" value="Unassembled WGS sequence"/>
</dbReference>
<protein>
    <recommendedName>
        <fullName evidence="3">MULE transposase domain-containing protein</fullName>
    </recommendedName>
</protein>
<reference evidence="1 2" key="1">
    <citation type="journal article" date="2018" name="Sci. Rep.">
        <title>Genomic signatures of local adaptation to the degree of environmental predictability in rotifers.</title>
        <authorList>
            <person name="Franch-Gras L."/>
            <person name="Hahn C."/>
            <person name="Garcia-Roger E.M."/>
            <person name="Carmona M.J."/>
            <person name="Serra M."/>
            <person name="Gomez A."/>
        </authorList>
    </citation>
    <scope>NUCLEOTIDE SEQUENCE [LARGE SCALE GENOMIC DNA]</scope>
    <source>
        <strain evidence="1">HYR1</strain>
    </source>
</reference>
<dbReference type="AlphaFoldDB" id="A0A3M7RQT7"/>
<accession>A0A3M7RQT7</accession>
<keyword evidence="2" id="KW-1185">Reference proteome</keyword>
<sequence>MEENQQIRDYNGLQQDQNEFHQIVVDHEHTAVPKNRGIQGNVKEMISNLYDSANLQFSQWLKKGTLWFGCSLSIDDGNVLDFYVSITVEHFCCYLFDKYFCVAFTTNRLIELCRKRDLMVVDATYKVIFQGHPFIIAGIVDYHRQYHLVAVAVCSRENEHDYEFLYRAILDEAEL</sequence>
<name>A0A3M7RQT7_BRAPC</name>
<evidence type="ECO:0000313" key="1">
    <source>
        <dbReference type="EMBL" id="RNA25926.1"/>
    </source>
</evidence>
<gene>
    <name evidence="1" type="ORF">BpHYR1_032562</name>
</gene>